<organism evidence="1 2">
    <name type="scientific">Albimonas donghaensis</name>
    <dbReference type="NCBI Taxonomy" id="356660"/>
    <lineage>
        <taxon>Bacteria</taxon>
        <taxon>Pseudomonadati</taxon>
        <taxon>Pseudomonadota</taxon>
        <taxon>Alphaproteobacteria</taxon>
        <taxon>Rhodobacterales</taxon>
        <taxon>Paracoccaceae</taxon>
        <taxon>Albimonas</taxon>
    </lineage>
</organism>
<sequence>MTRSPLFAPSRRTLLGTGLAAGGLALGGWPARRARAATASRGFEILRDGDVIGDQLTTVAADGPRLDVTVRVRIALKVLGVVAYRYELDSRELWENGLLVSLDGTTNDDGERETARVRREGDRLVSSGTHVGDMPGDAATTTYWTPAFLERSTWISTQTGAPLRVSASQDGSEAVPGPSGALTCTRWQVSGDLDLALYYDDRGEWMGNAFDAGGETARFRAVAADPRLAPLWPAG</sequence>
<dbReference type="Proteomes" id="UP000199118">
    <property type="component" value="Unassembled WGS sequence"/>
</dbReference>
<dbReference type="InterPro" id="IPR045767">
    <property type="entry name" value="DUF6134"/>
</dbReference>
<dbReference type="RefSeq" id="WP_092680600.1">
    <property type="nucleotide sequence ID" value="NZ_FNMZ01000002.1"/>
</dbReference>
<reference evidence="1 2" key="1">
    <citation type="submission" date="2016-10" db="EMBL/GenBank/DDBJ databases">
        <authorList>
            <person name="de Groot N.N."/>
        </authorList>
    </citation>
    <scope>NUCLEOTIDE SEQUENCE [LARGE SCALE GENOMIC DNA]</scope>
    <source>
        <strain evidence="1 2">DSM 17890</strain>
    </source>
</reference>
<evidence type="ECO:0000313" key="2">
    <source>
        <dbReference type="Proteomes" id="UP000199118"/>
    </source>
</evidence>
<accession>A0A1H2WDI2</accession>
<protein>
    <submittedName>
        <fullName evidence="1">Uncharacterized protein</fullName>
    </submittedName>
</protein>
<dbReference type="STRING" id="356660.SAMN05444336_102336"/>
<evidence type="ECO:0000313" key="1">
    <source>
        <dbReference type="EMBL" id="SDW78324.1"/>
    </source>
</evidence>
<name>A0A1H2WDI2_9RHOB</name>
<dbReference type="InterPro" id="IPR006311">
    <property type="entry name" value="TAT_signal"/>
</dbReference>
<dbReference type="OrthoDB" id="6086999at2"/>
<dbReference type="Pfam" id="PF19630">
    <property type="entry name" value="DUF6134"/>
    <property type="match status" value="1"/>
</dbReference>
<proteinExistence type="predicted"/>
<dbReference type="AlphaFoldDB" id="A0A1H2WDI2"/>
<keyword evidence="2" id="KW-1185">Reference proteome</keyword>
<gene>
    <name evidence="1" type="ORF">SAMN05444336_102336</name>
</gene>
<dbReference type="PROSITE" id="PS51318">
    <property type="entry name" value="TAT"/>
    <property type="match status" value="1"/>
</dbReference>
<dbReference type="EMBL" id="FNMZ01000002">
    <property type="protein sequence ID" value="SDW78324.1"/>
    <property type="molecule type" value="Genomic_DNA"/>
</dbReference>